<dbReference type="GO" id="GO:0004784">
    <property type="term" value="F:superoxide dismutase activity"/>
    <property type="evidence" value="ECO:0007669"/>
    <property type="project" value="TreeGrafter"/>
</dbReference>
<feature type="region of interest" description="Disordered" evidence="1">
    <location>
        <begin position="220"/>
        <end position="264"/>
    </location>
</feature>
<keyword evidence="3" id="KW-1185">Reference proteome</keyword>
<accession>A0AA38H2M1</accession>
<evidence type="ECO:0000256" key="1">
    <source>
        <dbReference type="SAM" id="MobiDB-lite"/>
    </source>
</evidence>
<dbReference type="InterPro" id="IPR036314">
    <property type="entry name" value="SOD_C_sf"/>
</dbReference>
<evidence type="ECO:0000313" key="3">
    <source>
        <dbReference type="Proteomes" id="UP001164286"/>
    </source>
</evidence>
<dbReference type="RefSeq" id="XP_052942757.1">
    <property type="nucleotide sequence ID" value="XM_053086157.1"/>
</dbReference>
<comment type="caution">
    <text evidence="2">The sequence shown here is derived from an EMBL/GenBank/DDBJ whole genome shotgun (WGS) entry which is preliminary data.</text>
</comment>
<dbReference type="Gene3D" id="3.55.40.20">
    <property type="entry name" value="Iron/manganese superoxide dismutase, C-terminal domain"/>
    <property type="match status" value="1"/>
</dbReference>
<gene>
    <name evidence="2" type="ORF">MKK02DRAFT_19823</name>
</gene>
<dbReference type="EMBL" id="JAKWFO010000013">
    <property type="protein sequence ID" value="KAI9632980.1"/>
    <property type="molecule type" value="Genomic_DNA"/>
</dbReference>
<dbReference type="GeneID" id="77725358"/>
<evidence type="ECO:0008006" key="4">
    <source>
        <dbReference type="Google" id="ProtNLM"/>
    </source>
</evidence>
<dbReference type="PANTHER" id="PTHR42769:SF3">
    <property type="entry name" value="SUPEROXIDE DISMUTASE [FE] 2, CHLOROPLASTIC"/>
    <property type="match status" value="1"/>
</dbReference>
<protein>
    <recommendedName>
        <fullName evidence="4">Manganese/iron superoxide dismutase C-terminal domain-containing protein</fullName>
    </recommendedName>
</protein>
<dbReference type="PANTHER" id="PTHR42769">
    <property type="entry name" value="SUPEROXIDE DISMUTASE"/>
    <property type="match status" value="1"/>
</dbReference>
<dbReference type="SUPFAM" id="SSF54719">
    <property type="entry name" value="Fe,Mn superoxide dismutase (SOD), C-terminal domain"/>
    <property type="match status" value="1"/>
</dbReference>
<evidence type="ECO:0000313" key="2">
    <source>
        <dbReference type="EMBL" id="KAI9632980.1"/>
    </source>
</evidence>
<reference evidence="2" key="1">
    <citation type="journal article" date="2022" name="G3 (Bethesda)">
        <title>High quality genome of the basidiomycete yeast Dioszegia hungarica PDD-24b-2 isolated from cloud water.</title>
        <authorList>
            <person name="Jarrige D."/>
            <person name="Haridas S."/>
            <person name="Bleykasten-Grosshans C."/>
            <person name="Joly M."/>
            <person name="Nadalig T."/>
            <person name="Sancelme M."/>
            <person name="Vuilleumier S."/>
            <person name="Grigoriev I.V."/>
            <person name="Amato P."/>
            <person name="Bringel F."/>
        </authorList>
    </citation>
    <scope>NUCLEOTIDE SEQUENCE</scope>
    <source>
        <strain evidence="2">PDD-24b-2</strain>
    </source>
</reference>
<dbReference type="Proteomes" id="UP001164286">
    <property type="component" value="Unassembled WGS sequence"/>
</dbReference>
<dbReference type="AlphaFoldDB" id="A0AA38H2M1"/>
<sequence>MSRTVPSAASLLRAASAPAPALAGRSSQLALSASRAQLGSKSTLHTSRPSLVPQTTNTISIDPRIIDGSAGFLPKENVDRLVEWQTGLWERLAAEVRNNPGLREVKQKWDRGRLDMTALLALTAKDPSLTLAFNYASALLNNSYFLESINPSDEQSVSSFAEQNAAALKEKVEAYADGIIGGGWLWLVRTGVNYTDLDILPTFGAGTLLITQRSQIGRDNVPIFGTPSSSSYPSDASPSSSEPLSSADTLADKPPATPTRPPLNQATAAQQMKGRALEQRQLDARSPILPVPLAVLNLHEMAYLGSKYGVWDRRRYAGDWFRSLDWARISVRAKSG</sequence>
<proteinExistence type="predicted"/>
<organism evidence="2 3">
    <name type="scientific">Dioszegia hungarica</name>
    <dbReference type="NCBI Taxonomy" id="4972"/>
    <lineage>
        <taxon>Eukaryota</taxon>
        <taxon>Fungi</taxon>
        <taxon>Dikarya</taxon>
        <taxon>Basidiomycota</taxon>
        <taxon>Agaricomycotina</taxon>
        <taxon>Tremellomycetes</taxon>
        <taxon>Tremellales</taxon>
        <taxon>Bulleribasidiaceae</taxon>
        <taxon>Dioszegia</taxon>
    </lineage>
</organism>
<feature type="compositionally biased region" description="Low complexity" evidence="1">
    <location>
        <begin position="227"/>
        <end position="246"/>
    </location>
</feature>
<name>A0AA38H2M1_9TREE</name>